<organism evidence="7 8">
    <name type="scientific">Riemerella columbipharyngis</name>
    <dbReference type="NCBI Taxonomy" id="1071918"/>
    <lineage>
        <taxon>Bacteria</taxon>
        <taxon>Pseudomonadati</taxon>
        <taxon>Bacteroidota</taxon>
        <taxon>Flavobacteriia</taxon>
        <taxon>Flavobacteriales</taxon>
        <taxon>Weeksellaceae</taxon>
        <taxon>Riemerella</taxon>
    </lineage>
</organism>
<dbReference type="PANTHER" id="PTHR43780:SF2">
    <property type="entry name" value="1-AMINOCYCLOPROPANE-1-CARBOXYLATE DEAMINASE-RELATED"/>
    <property type="match status" value="1"/>
</dbReference>
<reference evidence="7 8" key="1">
    <citation type="submission" date="2016-10" db="EMBL/GenBank/DDBJ databases">
        <authorList>
            <person name="de Groot N.N."/>
        </authorList>
    </citation>
    <scope>NUCLEOTIDE SEQUENCE [LARGE SCALE GENOMIC DNA]</scope>
    <source>
        <strain evidence="7 8">DSM 24015</strain>
    </source>
</reference>
<dbReference type="GO" id="GO:0019148">
    <property type="term" value="F:D-cysteine desulfhydrase activity"/>
    <property type="evidence" value="ECO:0007669"/>
    <property type="project" value="TreeGrafter"/>
</dbReference>
<evidence type="ECO:0000313" key="7">
    <source>
        <dbReference type="EMBL" id="SDE30393.1"/>
    </source>
</evidence>
<name>A0A1G7BTR9_9FLAO</name>
<feature type="modified residue" description="N6-(pyridoxal phosphate)lysine" evidence="5">
    <location>
        <position position="35"/>
    </location>
</feature>
<dbReference type="Proteomes" id="UP000198517">
    <property type="component" value="Unassembled WGS sequence"/>
</dbReference>
<evidence type="ECO:0000256" key="4">
    <source>
        <dbReference type="PIRSR" id="PIRSR006278-1"/>
    </source>
</evidence>
<dbReference type="SUPFAM" id="SSF53686">
    <property type="entry name" value="Tryptophan synthase beta subunit-like PLP-dependent enzymes"/>
    <property type="match status" value="1"/>
</dbReference>
<dbReference type="InterPro" id="IPR036052">
    <property type="entry name" value="TrpB-like_PALP_sf"/>
</dbReference>
<proteinExistence type="inferred from homology"/>
<keyword evidence="8" id="KW-1185">Reference proteome</keyword>
<dbReference type="AlphaFoldDB" id="A0A1G7BTR9"/>
<protein>
    <submittedName>
        <fullName evidence="7">1-aminocyclopropane-1-carboxylate deaminase/D-cysteine desulfhydrase, PLP-dependent ACC family</fullName>
    </submittedName>
</protein>
<evidence type="ECO:0000259" key="6">
    <source>
        <dbReference type="Pfam" id="PF00291"/>
    </source>
</evidence>
<evidence type="ECO:0000256" key="1">
    <source>
        <dbReference type="ARBA" id="ARBA00001933"/>
    </source>
</evidence>
<keyword evidence="3 5" id="KW-0663">Pyridoxal phosphate</keyword>
<dbReference type="Gene3D" id="3.40.50.1100">
    <property type="match status" value="2"/>
</dbReference>
<dbReference type="PANTHER" id="PTHR43780">
    <property type="entry name" value="1-AMINOCYCLOPROPANE-1-CARBOXYLATE DEAMINASE-RELATED"/>
    <property type="match status" value="1"/>
</dbReference>
<evidence type="ECO:0000256" key="2">
    <source>
        <dbReference type="ARBA" id="ARBA00008639"/>
    </source>
</evidence>
<evidence type="ECO:0000256" key="3">
    <source>
        <dbReference type="ARBA" id="ARBA00022898"/>
    </source>
</evidence>
<feature type="active site" description="Nucleophile" evidence="4">
    <location>
        <position position="64"/>
    </location>
</feature>
<dbReference type="InterPro" id="IPR001926">
    <property type="entry name" value="TrpB-like_PALP"/>
</dbReference>
<dbReference type="InterPro" id="IPR027278">
    <property type="entry name" value="ACCD_DCysDesulf"/>
</dbReference>
<dbReference type="OrthoDB" id="9801249at2"/>
<sequence length="299" mass="33837">MEISKIPIIKIPINKGIEIFIKREDLIDPDISGNKFWKLLHNIKNYLGTHPKEPFIITYGGAFSNHIAATAVLGKKLNIKTLGIIRGEELNRKWHLNPTLKKANENKMDFRFVDRESYRDKHKMTLALQEEFPNALIIPEGGTNHLAVEGIKGMLTSETKYFDYLCSAVGTGGTLAGISKYAEPEQAVIGLKVVNDESLHQRILSLSQRTNFQLEDAHYGGYGKINDELIRFINEFRAKFGIPLDPVYTGKAMMKLMKLIDQNYFEIGSKILMFHTGGLQGIEGANYLLKKQNRTLIDI</sequence>
<evidence type="ECO:0000256" key="5">
    <source>
        <dbReference type="PIRSR" id="PIRSR006278-2"/>
    </source>
</evidence>
<dbReference type="Pfam" id="PF00291">
    <property type="entry name" value="PALP"/>
    <property type="match status" value="1"/>
</dbReference>
<dbReference type="STRING" id="1071918.SAMN05421544_106119"/>
<dbReference type="EMBL" id="FNAS01000006">
    <property type="protein sequence ID" value="SDE30393.1"/>
    <property type="molecule type" value="Genomic_DNA"/>
</dbReference>
<gene>
    <name evidence="7" type="ORF">SAMN05421544_106119</name>
</gene>
<dbReference type="RefSeq" id="WP_092736385.1">
    <property type="nucleotide sequence ID" value="NZ_FNAS01000006.1"/>
</dbReference>
<evidence type="ECO:0000313" key="8">
    <source>
        <dbReference type="Proteomes" id="UP000198517"/>
    </source>
</evidence>
<comment type="cofactor">
    <cofactor evidence="1">
        <name>pyridoxal 5'-phosphate</name>
        <dbReference type="ChEBI" id="CHEBI:597326"/>
    </cofactor>
</comment>
<accession>A0A1G7BTR9</accession>
<dbReference type="PIRSF" id="PIRSF006278">
    <property type="entry name" value="ACCD_DCysDesulf"/>
    <property type="match status" value="1"/>
</dbReference>
<feature type="domain" description="Tryptophan synthase beta chain-like PALP" evidence="6">
    <location>
        <begin position="4"/>
        <end position="277"/>
    </location>
</feature>
<comment type="similarity">
    <text evidence="2">Belongs to the ACC deaminase/D-cysteine desulfhydrase family.</text>
</comment>